<feature type="domain" description="PIN" evidence="5">
    <location>
        <begin position="6"/>
        <end position="124"/>
    </location>
</feature>
<evidence type="ECO:0000256" key="4">
    <source>
        <dbReference type="ARBA" id="ARBA00022801"/>
    </source>
</evidence>
<sequence>MGLIHLDAGVVIGFLDASDAHHESATRALTEAVGSGDRLAMAASAFAECLVGPWRRGRRAVDLVDELVVRLPIEIVALDADIARAAARIRATHASVRLPDALVIATAAHAPADRLLTTDRRWPTARRLGLTTTITTL</sequence>
<organism evidence="6">
    <name type="scientific">freshwater metagenome</name>
    <dbReference type="NCBI Taxonomy" id="449393"/>
    <lineage>
        <taxon>unclassified sequences</taxon>
        <taxon>metagenomes</taxon>
        <taxon>ecological metagenomes</taxon>
    </lineage>
</organism>
<dbReference type="Gene3D" id="3.40.50.1010">
    <property type="entry name" value="5'-nuclease"/>
    <property type="match status" value="1"/>
</dbReference>
<dbReference type="GO" id="GO:0046872">
    <property type="term" value="F:metal ion binding"/>
    <property type="evidence" value="ECO:0007669"/>
    <property type="project" value="UniProtKB-KW"/>
</dbReference>
<evidence type="ECO:0000313" key="6">
    <source>
        <dbReference type="EMBL" id="CAB4559197.1"/>
    </source>
</evidence>
<name>A0A6J6D5X6_9ZZZZ</name>
<gene>
    <name evidence="6" type="ORF">UFOPK1493_01642</name>
</gene>
<dbReference type="InterPro" id="IPR002716">
    <property type="entry name" value="PIN_dom"/>
</dbReference>
<evidence type="ECO:0000256" key="3">
    <source>
        <dbReference type="ARBA" id="ARBA00022723"/>
    </source>
</evidence>
<dbReference type="Pfam" id="PF01850">
    <property type="entry name" value="PIN"/>
    <property type="match status" value="1"/>
</dbReference>
<protein>
    <submittedName>
        <fullName evidence="6">Unannotated protein</fullName>
    </submittedName>
</protein>
<dbReference type="SUPFAM" id="SSF88723">
    <property type="entry name" value="PIN domain-like"/>
    <property type="match status" value="1"/>
</dbReference>
<dbReference type="GO" id="GO:0016787">
    <property type="term" value="F:hydrolase activity"/>
    <property type="evidence" value="ECO:0007669"/>
    <property type="project" value="UniProtKB-KW"/>
</dbReference>
<dbReference type="EMBL" id="CAEZSR010000053">
    <property type="protein sequence ID" value="CAB4559197.1"/>
    <property type="molecule type" value="Genomic_DNA"/>
</dbReference>
<dbReference type="GO" id="GO:0004540">
    <property type="term" value="F:RNA nuclease activity"/>
    <property type="evidence" value="ECO:0007669"/>
    <property type="project" value="InterPro"/>
</dbReference>
<keyword evidence="1" id="KW-1277">Toxin-antitoxin system</keyword>
<evidence type="ECO:0000256" key="2">
    <source>
        <dbReference type="ARBA" id="ARBA00022722"/>
    </source>
</evidence>
<keyword evidence="4" id="KW-0378">Hydrolase</keyword>
<keyword evidence="3" id="KW-0479">Metal-binding</keyword>
<keyword evidence="2" id="KW-0540">Nuclease</keyword>
<dbReference type="HAMAP" id="MF_00265">
    <property type="entry name" value="VapC_Nob1"/>
    <property type="match status" value="1"/>
</dbReference>
<accession>A0A6J6D5X6</accession>
<proteinExistence type="inferred from homology"/>
<dbReference type="InterPro" id="IPR029060">
    <property type="entry name" value="PIN-like_dom_sf"/>
</dbReference>
<dbReference type="CDD" id="cd09854">
    <property type="entry name" value="PIN_VapC-like"/>
    <property type="match status" value="1"/>
</dbReference>
<dbReference type="InterPro" id="IPR022907">
    <property type="entry name" value="VapC_family"/>
</dbReference>
<dbReference type="AlphaFoldDB" id="A0A6J6D5X6"/>
<evidence type="ECO:0000259" key="5">
    <source>
        <dbReference type="Pfam" id="PF01850"/>
    </source>
</evidence>
<evidence type="ECO:0000256" key="1">
    <source>
        <dbReference type="ARBA" id="ARBA00022649"/>
    </source>
</evidence>
<reference evidence="6" key="1">
    <citation type="submission" date="2020-05" db="EMBL/GenBank/DDBJ databases">
        <authorList>
            <person name="Chiriac C."/>
            <person name="Salcher M."/>
            <person name="Ghai R."/>
            <person name="Kavagutti S V."/>
        </authorList>
    </citation>
    <scope>NUCLEOTIDE SEQUENCE</scope>
</reference>